<feature type="domain" description="N-acetyltransferase" evidence="4">
    <location>
        <begin position="14"/>
        <end position="177"/>
    </location>
</feature>
<proteinExistence type="inferred from homology"/>
<dbReference type="Pfam" id="PF13302">
    <property type="entry name" value="Acetyltransf_3"/>
    <property type="match status" value="1"/>
</dbReference>
<dbReference type="InterPro" id="IPR000182">
    <property type="entry name" value="GNAT_dom"/>
</dbReference>
<comment type="similarity">
    <text evidence="3">Belongs to the acetyltransferase family. RimJ subfamily.</text>
</comment>
<evidence type="ECO:0000259" key="4">
    <source>
        <dbReference type="PROSITE" id="PS51186"/>
    </source>
</evidence>
<evidence type="ECO:0000313" key="6">
    <source>
        <dbReference type="Proteomes" id="UP001139207"/>
    </source>
</evidence>
<dbReference type="InterPro" id="IPR016181">
    <property type="entry name" value="Acyl_CoA_acyltransferase"/>
</dbReference>
<dbReference type="PANTHER" id="PTHR43792">
    <property type="entry name" value="GNAT FAMILY, PUTATIVE (AFU_ORTHOLOGUE AFUA_3G00765)-RELATED-RELATED"/>
    <property type="match status" value="1"/>
</dbReference>
<dbReference type="EMBL" id="JALIEA010000011">
    <property type="protein sequence ID" value="MCJ7858174.1"/>
    <property type="molecule type" value="Genomic_DNA"/>
</dbReference>
<organism evidence="5 6">
    <name type="scientific">Corynebacterium kalidii</name>
    <dbReference type="NCBI Taxonomy" id="2931982"/>
    <lineage>
        <taxon>Bacteria</taxon>
        <taxon>Bacillati</taxon>
        <taxon>Actinomycetota</taxon>
        <taxon>Actinomycetes</taxon>
        <taxon>Mycobacteriales</taxon>
        <taxon>Corynebacteriaceae</taxon>
        <taxon>Corynebacterium</taxon>
    </lineage>
</organism>
<keyword evidence="6" id="KW-1185">Reference proteome</keyword>
<evidence type="ECO:0000256" key="3">
    <source>
        <dbReference type="ARBA" id="ARBA00038502"/>
    </source>
</evidence>
<dbReference type="SUPFAM" id="SSF55729">
    <property type="entry name" value="Acyl-CoA N-acyltransferases (Nat)"/>
    <property type="match status" value="1"/>
</dbReference>
<dbReference type="RefSeq" id="WP_244803875.1">
    <property type="nucleotide sequence ID" value="NZ_JALIEA010000011.1"/>
</dbReference>
<evidence type="ECO:0000256" key="1">
    <source>
        <dbReference type="ARBA" id="ARBA00022679"/>
    </source>
</evidence>
<accession>A0A9X1WFQ8</accession>
<dbReference type="AlphaFoldDB" id="A0A9X1WFQ8"/>
<gene>
    <name evidence="5" type="ORF">MUN33_05500</name>
</gene>
<dbReference type="PANTHER" id="PTHR43792:SF8">
    <property type="entry name" value="[RIBOSOMAL PROTEIN US5]-ALANINE N-ACETYLTRANSFERASE"/>
    <property type="match status" value="1"/>
</dbReference>
<evidence type="ECO:0000256" key="2">
    <source>
        <dbReference type="ARBA" id="ARBA00023315"/>
    </source>
</evidence>
<dbReference type="PROSITE" id="PS51186">
    <property type="entry name" value="GNAT"/>
    <property type="match status" value="1"/>
</dbReference>
<protein>
    <submittedName>
        <fullName evidence="5">GNAT family N-acetyltransferase</fullName>
    </submittedName>
</protein>
<dbReference type="Gene3D" id="3.40.630.30">
    <property type="match status" value="1"/>
</dbReference>
<dbReference type="Proteomes" id="UP001139207">
    <property type="component" value="Unassembled WGS sequence"/>
</dbReference>
<name>A0A9X1WFQ8_9CORY</name>
<sequence length="180" mass="19354">MLTTSLLPLTSGTTRLRPLAETDAPAFAEGTHDAAVRRYAHLPATSYTPASVTEMIRDDATPGLRRGDLAVLAIADTATDDFCGSLVIFDVTDADAEVGFWLHPDHRGSGRTAVALDLACDLARRSGLSRLTARTVPDNAASQRILDRAGFTPDGRVTEPAPSGRPVELLRYRRTLDTPR</sequence>
<dbReference type="InterPro" id="IPR051531">
    <property type="entry name" value="N-acetyltransferase"/>
</dbReference>
<reference evidence="5" key="1">
    <citation type="submission" date="2022-04" db="EMBL/GenBank/DDBJ databases">
        <title>Corynebacterium kalidii LD5P10.</title>
        <authorList>
            <person name="Sun J.Q."/>
        </authorList>
    </citation>
    <scope>NUCLEOTIDE SEQUENCE</scope>
    <source>
        <strain evidence="5">LD5P10</strain>
    </source>
</reference>
<comment type="caution">
    <text evidence="5">The sequence shown here is derived from an EMBL/GenBank/DDBJ whole genome shotgun (WGS) entry which is preliminary data.</text>
</comment>
<dbReference type="GO" id="GO:0016747">
    <property type="term" value="F:acyltransferase activity, transferring groups other than amino-acyl groups"/>
    <property type="evidence" value="ECO:0007669"/>
    <property type="project" value="InterPro"/>
</dbReference>
<keyword evidence="2" id="KW-0012">Acyltransferase</keyword>
<keyword evidence="1" id="KW-0808">Transferase</keyword>
<evidence type="ECO:0000313" key="5">
    <source>
        <dbReference type="EMBL" id="MCJ7858174.1"/>
    </source>
</evidence>